<dbReference type="NCBIfam" id="NF006606">
    <property type="entry name" value="PRK09165.1"/>
    <property type="match status" value="1"/>
</dbReference>
<dbReference type="InterPro" id="IPR007692">
    <property type="entry name" value="DNA_helicase_DnaB"/>
</dbReference>
<evidence type="ECO:0000256" key="8">
    <source>
        <dbReference type="ARBA" id="ARBA00022840"/>
    </source>
</evidence>
<dbReference type="Pfam" id="PF03796">
    <property type="entry name" value="DnaB_C"/>
    <property type="match status" value="1"/>
</dbReference>
<dbReference type="Gene3D" id="3.40.50.300">
    <property type="entry name" value="P-loop containing nucleotide triphosphate hydrolases"/>
    <property type="match status" value="1"/>
</dbReference>
<keyword evidence="7 14" id="KW-0347">Helicase</keyword>
<organism evidence="16 17">
    <name type="scientific">Aquamicrobium segne</name>
    <dbReference type="NCBI Taxonomy" id="469547"/>
    <lineage>
        <taxon>Bacteria</taxon>
        <taxon>Pseudomonadati</taxon>
        <taxon>Pseudomonadota</taxon>
        <taxon>Alphaproteobacteria</taxon>
        <taxon>Hyphomicrobiales</taxon>
        <taxon>Phyllobacteriaceae</taxon>
        <taxon>Aquamicrobium</taxon>
    </lineage>
</organism>
<keyword evidence="10" id="KW-0413">Isomerase</keyword>
<comment type="function">
    <text evidence="11 14">The main replicative DNA helicase, it participates in initiation and elongation during chromosome replication. Travels ahead of the DNA replisome, separating dsDNA into templates for DNA synthesis. A processive ATP-dependent 5'-3' DNA helicase it has DNA-dependent ATPase activity.</text>
</comment>
<sequence length="496" mass="54892">MAEAVHRLATTETPLYREAPNNIEAEQALLGALLVNNDAFYRVSDFLKASHFYEPLHRKIFEVASDLIRMGKMANPVTMKTFLPADAKVGDMTVGQYLARLAAEAVTVINAADYGRAIYDLATRRSLITVGEDMVNVAYDAPVDMSPSAQIEEAERRLFELAETGRYDGGFEDFSTALKTAIDMASAAYMRDGGLSGIATGLRDLDKRMGGLQQSDLIVLAGRPGMGKTSLVTNIAFNIAHAYEPEQQADDTFKARNGGVIGFFSLEMSAEQLATRIISEQAEVPSSKIRRGDLTEADFDKLVHCTQTLQRIPLFIDSTGGISIAQLAARARRLKRQRGLDVIIIDYIQLMQGSSAKASQGRVQEITEITTGLKALAKELNTPIIALSQLSRQVESRDDKRPQLSDLRESGSIEQDADVVIFVYREEYYLKNQEPKPGTDDYIKWEGMMNDARGKAEVIIAKQRHGPTGTVQLGFEGQFTRFYDLAEEGHLPERFE</sequence>
<dbReference type="NCBIfam" id="TIGR00665">
    <property type="entry name" value="DnaB"/>
    <property type="match status" value="1"/>
</dbReference>
<keyword evidence="9 14" id="KW-0238">DNA-binding</keyword>
<keyword evidence="5 14" id="KW-0547">Nucleotide-binding</keyword>
<proteinExistence type="inferred from homology"/>
<evidence type="ECO:0000256" key="9">
    <source>
        <dbReference type="ARBA" id="ARBA00023125"/>
    </source>
</evidence>
<dbReference type="InterPro" id="IPR007693">
    <property type="entry name" value="DNA_helicase_DnaB-like_N"/>
</dbReference>
<dbReference type="RefSeq" id="WP_378228673.1">
    <property type="nucleotide sequence ID" value="NZ_JBHSLL010000018.1"/>
</dbReference>
<name>A0ABW0GWX2_9HYPH</name>
<dbReference type="GO" id="GO:0016787">
    <property type="term" value="F:hydrolase activity"/>
    <property type="evidence" value="ECO:0007669"/>
    <property type="project" value="UniProtKB-KW"/>
</dbReference>
<keyword evidence="6 14" id="KW-0378">Hydrolase</keyword>
<dbReference type="Gene3D" id="1.10.860.10">
    <property type="entry name" value="DNAb Helicase, Chain A"/>
    <property type="match status" value="1"/>
</dbReference>
<feature type="domain" description="SF4 helicase" evidence="15">
    <location>
        <begin position="191"/>
        <end position="489"/>
    </location>
</feature>
<comment type="subunit">
    <text evidence="2">Homohexamer.</text>
</comment>
<evidence type="ECO:0000256" key="2">
    <source>
        <dbReference type="ARBA" id="ARBA00011643"/>
    </source>
</evidence>
<dbReference type="SUPFAM" id="SSF52540">
    <property type="entry name" value="P-loop containing nucleoside triphosphate hydrolases"/>
    <property type="match status" value="1"/>
</dbReference>
<comment type="catalytic activity">
    <reaction evidence="12 14">
        <text>ATP + H2O = ADP + phosphate + H(+)</text>
        <dbReference type="Rhea" id="RHEA:13065"/>
        <dbReference type="ChEBI" id="CHEBI:15377"/>
        <dbReference type="ChEBI" id="CHEBI:15378"/>
        <dbReference type="ChEBI" id="CHEBI:30616"/>
        <dbReference type="ChEBI" id="CHEBI:43474"/>
        <dbReference type="ChEBI" id="CHEBI:456216"/>
        <dbReference type="EC" id="5.6.2.3"/>
    </reaction>
</comment>
<protein>
    <recommendedName>
        <fullName evidence="13 14">Replicative DNA helicase</fullName>
        <ecNumber evidence="13 14">5.6.2.3</ecNumber>
    </recommendedName>
</protein>
<dbReference type="InterPro" id="IPR007694">
    <property type="entry name" value="DNA_helicase_DnaB-like_C"/>
</dbReference>
<dbReference type="Proteomes" id="UP001596016">
    <property type="component" value="Unassembled WGS sequence"/>
</dbReference>
<comment type="caution">
    <text evidence="16">The sequence shown here is derived from an EMBL/GenBank/DDBJ whole genome shotgun (WGS) entry which is preliminary data.</text>
</comment>
<dbReference type="EMBL" id="JBHSLL010000018">
    <property type="protein sequence ID" value="MFC5385736.1"/>
    <property type="molecule type" value="Genomic_DNA"/>
</dbReference>
<evidence type="ECO:0000256" key="13">
    <source>
        <dbReference type="NCBIfam" id="TIGR00665"/>
    </source>
</evidence>
<evidence type="ECO:0000256" key="14">
    <source>
        <dbReference type="RuleBase" id="RU362085"/>
    </source>
</evidence>
<keyword evidence="17" id="KW-1185">Reference proteome</keyword>
<dbReference type="SMART" id="SM00382">
    <property type="entry name" value="AAA"/>
    <property type="match status" value="1"/>
</dbReference>
<reference evidence="17" key="1">
    <citation type="journal article" date="2019" name="Int. J. Syst. Evol. Microbiol.">
        <title>The Global Catalogue of Microorganisms (GCM) 10K type strain sequencing project: providing services to taxonomists for standard genome sequencing and annotation.</title>
        <authorList>
            <consortium name="The Broad Institute Genomics Platform"/>
            <consortium name="The Broad Institute Genome Sequencing Center for Infectious Disease"/>
            <person name="Wu L."/>
            <person name="Ma J."/>
        </authorList>
    </citation>
    <scope>NUCLEOTIDE SEQUENCE [LARGE SCALE GENOMIC DNA]</scope>
    <source>
        <strain evidence="17">CGMCC 4.1415</strain>
    </source>
</reference>
<dbReference type="InterPro" id="IPR016136">
    <property type="entry name" value="DNA_helicase_N/primase_C"/>
</dbReference>
<evidence type="ECO:0000256" key="10">
    <source>
        <dbReference type="ARBA" id="ARBA00023235"/>
    </source>
</evidence>
<keyword evidence="8 14" id="KW-0067">ATP-binding</keyword>
<accession>A0ABW0GWX2</accession>
<evidence type="ECO:0000313" key="16">
    <source>
        <dbReference type="EMBL" id="MFC5385736.1"/>
    </source>
</evidence>
<dbReference type="InterPro" id="IPR003593">
    <property type="entry name" value="AAA+_ATPase"/>
</dbReference>
<dbReference type="GO" id="GO:0003678">
    <property type="term" value="F:DNA helicase activity"/>
    <property type="evidence" value="ECO:0007669"/>
    <property type="project" value="UniProtKB-EC"/>
</dbReference>
<dbReference type="CDD" id="cd00984">
    <property type="entry name" value="DnaB_C"/>
    <property type="match status" value="1"/>
</dbReference>
<evidence type="ECO:0000259" key="15">
    <source>
        <dbReference type="PROSITE" id="PS51199"/>
    </source>
</evidence>
<evidence type="ECO:0000256" key="12">
    <source>
        <dbReference type="ARBA" id="ARBA00048954"/>
    </source>
</evidence>
<evidence type="ECO:0000313" key="17">
    <source>
        <dbReference type="Proteomes" id="UP001596016"/>
    </source>
</evidence>
<evidence type="ECO:0000256" key="11">
    <source>
        <dbReference type="ARBA" id="ARBA00044932"/>
    </source>
</evidence>
<keyword evidence="3 14" id="KW-0639">Primosome</keyword>
<dbReference type="InterPro" id="IPR036185">
    <property type="entry name" value="DNA_heli_DnaB-like_N_sf"/>
</dbReference>
<evidence type="ECO:0000256" key="4">
    <source>
        <dbReference type="ARBA" id="ARBA00022705"/>
    </source>
</evidence>
<dbReference type="PROSITE" id="PS51199">
    <property type="entry name" value="SF4_HELICASE"/>
    <property type="match status" value="1"/>
</dbReference>
<comment type="similarity">
    <text evidence="1 14">Belongs to the helicase family. DnaB subfamily.</text>
</comment>
<evidence type="ECO:0000256" key="1">
    <source>
        <dbReference type="ARBA" id="ARBA00008428"/>
    </source>
</evidence>
<dbReference type="SUPFAM" id="SSF48024">
    <property type="entry name" value="N-terminal domain of DnaB helicase"/>
    <property type="match status" value="1"/>
</dbReference>
<evidence type="ECO:0000256" key="7">
    <source>
        <dbReference type="ARBA" id="ARBA00022806"/>
    </source>
</evidence>
<dbReference type="InterPro" id="IPR027417">
    <property type="entry name" value="P-loop_NTPase"/>
</dbReference>
<dbReference type="EC" id="5.6.2.3" evidence="13 14"/>
<evidence type="ECO:0000256" key="5">
    <source>
        <dbReference type="ARBA" id="ARBA00022741"/>
    </source>
</evidence>
<evidence type="ECO:0000256" key="3">
    <source>
        <dbReference type="ARBA" id="ARBA00022515"/>
    </source>
</evidence>
<dbReference type="PANTHER" id="PTHR30153">
    <property type="entry name" value="REPLICATIVE DNA HELICASE DNAB"/>
    <property type="match status" value="1"/>
</dbReference>
<evidence type="ECO:0000256" key="6">
    <source>
        <dbReference type="ARBA" id="ARBA00022801"/>
    </source>
</evidence>
<gene>
    <name evidence="16" type="ORF">ACFPLB_07110</name>
</gene>
<keyword evidence="4 14" id="KW-0235">DNA replication</keyword>
<dbReference type="Pfam" id="PF00772">
    <property type="entry name" value="DnaB"/>
    <property type="match status" value="1"/>
</dbReference>
<dbReference type="PANTHER" id="PTHR30153:SF2">
    <property type="entry name" value="REPLICATIVE DNA HELICASE"/>
    <property type="match status" value="1"/>
</dbReference>